<dbReference type="Proteomes" id="UP000193642">
    <property type="component" value="Unassembled WGS sequence"/>
</dbReference>
<dbReference type="EMBL" id="MCGO01000004">
    <property type="protein sequence ID" value="ORY51845.1"/>
    <property type="molecule type" value="Genomic_DNA"/>
</dbReference>
<reference evidence="1 2" key="1">
    <citation type="submission" date="2016-07" db="EMBL/GenBank/DDBJ databases">
        <title>Pervasive Adenine N6-methylation of Active Genes in Fungi.</title>
        <authorList>
            <consortium name="DOE Joint Genome Institute"/>
            <person name="Mondo S.J."/>
            <person name="Dannebaum R.O."/>
            <person name="Kuo R.C."/>
            <person name="Labutti K."/>
            <person name="Haridas S."/>
            <person name="Kuo A."/>
            <person name="Salamov A."/>
            <person name="Ahrendt S.R."/>
            <person name="Lipzen A."/>
            <person name="Sullivan W."/>
            <person name="Andreopoulos W.B."/>
            <person name="Clum A."/>
            <person name="Lindquist E."/>
            <person name="Daum C."/>
            <person name="Ramamoorthy G.K."/>
            <person name="Gryganskyi A."/>
            <person name="Culley D."/>
            <person name="Magnuson J.K."/>
            <person name="James T.Y."/>
            <person name="O'Malley M.A."/>
            <person name="Stajich J.E."/>
            <person name="Spatafora J.W."/>
            <person name="Visel A."/>
            <person name="Grigoriev I.V."/>
        </authorList>
    </citation>
    <scope>NUCLEOTIDE SEQUENCE [LARGE SCALE GENOMIC DNA]</scope>
    <source>
        <strain evidence="1 2">JEL800</strain>
    </source>
</reference>
<proteinExistence type="predicted"/>
<evidence type="ECO:0000313" key="1">
    <source>
        <dbReference type="EMBL" id="ORY51845.1"/>
    </source>
</evidence>
<dbReference type="AlphaFoldDB" id="A0A1Y2CZR7"/>
<accession>A0A1Y2CZR7</accession>
<name>A0A1Y2CZR7_9FUNG</name>
<organism evidence="1 2">
    <name type="scientific">Rhizoclosmatium globosum</name>
    <dbReference type="NCBI Taxonomy" id="329046"/>
    <lineage>
        <taxon>Eukaryota</taxon>
        <taxon>Fungi</taxon>
        <taxon>Fungi incertae sedis</taxon>
        <taxon>Chytridiomycota</taxon>
        <taxon>Chytridiomycota incertae sedis</taxon>
        <taxon>Chytridiomycetes</taxon>
        <taxon>Chytridiales</taxon>
        <taxon>Chytriomycetaceae</taxon>
        <taxon>Rhizoclosmatium</taxon>
    </lineage>
</organism>
<comment type="caution">
    <text evidence="1">The sequence shown here is derived from an EMBL/GenBank/DDBJ whole genome shotgun (WGS) entry which is preliminary data.</text>
</comment>
<protein>
    <submittedName>
        <fullName evidence="1">Uncharacterized protein</fullName>
    </submittedName>
</protein>
<sequence>MYKMSLVGQKNEISLSRSLSLLSGQQKKSKSMAGRSLEDKETTIVGAIARHSSTTSTQLSLQDSNHPIQTSIRSDSNLGTSFKLAMKSSKVQCRNGDPKRILLQLTVYAFTKAYKSGSFSKELQLTWTDRFCLPHSEILHPENGKIIFHGGIFAIAVWIFGSHGDAIAF</sequence>
<keyword evidence="2" id="KW-1185">Reference proteome</keyword>
<evidence type="ECO:0000313" key="2">
    <source>
        <dbReference type="Proteomes" id="UP000193642"/>
    </source>
</evidence>
<gene>
    <name evidence="1" type="ORF">BCR33DRAFT_845856</name>
</gene>
<dbReference type="OrthoDB" id="2153996at2759"/>